<evidence type="ECO:0000313" key="3">
    <source>
        <dbReference type="Proteomes" id="UP000321224"/>
    </source>
</evidence>
<protein>
    <submittedName>
        <fullName evidence="2">Polyisoprenoid-binding protein</fullName>
    </submittedName>
</protein>
<dbReference type="SMART" id="SM00867">
    <property type="entry name" value="YceI"/>
    <property type="match status" value="1"/>
</dbReference>
<dbReference type="InterPro" id="IPR036761">
    <property type="entry name" value="TTHA0802/YceI-like_sf"/>
</dbReference>
<proteinExistence type="predicted"/>
<organism evidence="2 3">
    <name type="scientific">Myxococcus virescens</name>
    <dbReference type="NCBI Taxonomy" id="83456"/>
    <lineage>
        <taxon>Bacteria</taxon>
        <taxon>Pseudomonadati</taxon>
        <taxon>Myxococcota</taxon>
        <taxon>Myxococcia</taxon>
        <taxon>Myxococcales</taxon>
        <taxon>Cystobacterineae</taxon>
        <taxon>Myxococcaceae</taxon>
        <taxon>Myxococcus</taxon>
    </lineage>
</organism>
<dbReference type="EMBL" id="BJVY01000001">
    <property type="protein sequence ID" value="GEL68259.1"/>
    <property type="molecule type" value="Genomic_DNA"/>
</dbReference>
<dbReference type="Pfam" id="PF04264">
    <property type="entry name" value="YceI"/>
    <property type="match status" value="1"/>
</dbReference>
<dbReference type="InterPro" id="IPR007372">
    <property type="entry name" value="Lipid/polyisoprenoid-bd_YceI"/>
</dbReference>
<name>A0A511H610_9BACT</name>
<gene>
    <name evidence="2" type="ORF">MVI01_00430</name>
</gene>
<dbReference type="SUPFAM" id="SSF101874">
    <property type="entry name" value="YceI-like"/>
    <property type="match status" value="1"/>
</dbReference>
<evidence type="ECO:0000313" key="2">
    <source>
        <dbReference type="EMBL" id="GEL68259.1"/>
    </source>
</evidence>
<reference evidence="2 3" key="1">
    <citation type="submission" date="2019-07" db="EMBL/GenBank/DDBJ databases">
        <title>Whole genome shotgun sequence of Myxococcus virescens NBRC 100334.</title>
        <authorList>
            <person name="Hosoyama A."/>
            <person name="Uohara A."/>
            <person name="Ohji S."/>
            <person name="Ichikawa N."/>
        </authorList>
    </citation>
    <scope>NUCLEOTIDE SEQUENCE [LARGE SCALE GENOMIC DNA]</scope>
    <source>
        <strain evidence="2 3">NBRC 100334</strain>
    </source>
</reference>
<dbReference type="PANTHER" id="PTHR34406">
    <property type="entry name" value="PROTEIN YCEI"/>
    <property type="match status" value="1"/>
</dbReference>
<dbReference type="Gene3D" id="2.40.128.110">
    <property type="entry name" value="Lipid/polyisoprenoid-binding, YceI-like"/>
    <property type="match status" value="1"/>
</dbReference>
<dbReference type="PANTHER" id="PTHR34406:SF1">
    <property type="entry name" value="PROTEIN YCEI"/>
    <property type="match status" value="1"/>
</dbReference>
<evidence type="ECO:0000259" key="1">
    <source>
        <dbReference type="SMART" id="SM00867"/>
    </source>
</evidence>
<dbReference type="AlphaFoldDB" id="A0A511H610"/>
<accession>A0A511H610</accession>
<dbReference type="Proteomes" id="UP000321224">
    <property type="component" value="Unassembled WGS sequence"/>
</dbReference>
<sequence length="206" mass="22812">MGHYLVKVRLRPPARTGFPAPSSAERPPMTVSTWNIDASHSSVLFVARHMVVARVHGRFERFSGILRVNPEQPTQGEVEMSVETASIYTGSSDRDAHLRSPDFLDAEAAPKLTFRSTRIEPAGGASFRLLGDLTIRNVTQPVAFDARHIGTSKDPWGNSRLIYSARTTVNRTDYGIRWNKTLDNGGWLVSEKIDLELDIQAIPATA</sequence>
<comment type="caution">
    <text evidence="2">The sequence shown here is derived from an EMBL/GenBank/DDBJ whole genome shotgun (WGS) entry which is preliminary data.</text>
</comment>
<feature type="domain" description="Lipid/polyisoprenoid-binding YceI-like" evidence="1">
    <location>
        <begin position="33"/>
        <end position="202"/>
    </location>
</feature>